<dbReference type="Proteomes" id="UP000776700">
    <property type="component" value="Unassembled WGS sequence"/>
</dbReference>
<keyword evidence="1" id="KW-0238">DNA-binding</keyword>
<accession>A0A921N065</accession>
<sequence length="134" mass="14767">MGIIAERITKARKELGLNQKELAKKANLTEANLSRYENGLREPKSAVLARLADALEVSTDYLVGLTDEKTYDSYDVSKKEEDDILLALKDLESRLKSKDSITFCGQPASDEAIDGILHSIKAGISLAISDIKRK</sequence>
<dbReference type="PROSITE" id="PS50943">
    <property type="entry name" value="HTH_CROC1"/>
    <property type="match status" value="1"/>
</dbReference>
<reference evidence="3" key="1">
    <citation type="journal article" date="2021" name="PeerJ">
        <title>Extensive microbial diversity within the chicken gut microbiome revealed by metagenomics and culture.</title>
        <authorList>
            <person name="Gilroy R."/>
            <person name="Ravi A."/>
            <person name="Getino M."/>
            <person name="Pursley I."/>
            <person name="Horton D.L."/>
            <person name="Alikhan N.F."/>
            <person name="Baker D."/>
            <person name="Gharbi K."/>
            <person name="Hall N."/>
            <person name="Watson M."/>
            <person name="Adriaenssens E.M."/>
            <person name="Foster-Nyarko E."/>
            <person name="Jarju S."/>
            <person name="Secka A."/>
            <person name="Antonio M."/>
            <person name="Oren A."/>
            <person name="Chaudhuri R.R."/>
            <person name="La Ragione R."/>
            <person name="Hildebrand F."/>
            <person name="Pallen M.J."/>
        </authorList>
    </citation>
    <scope>NUCLEOTIDE SEQUENCE</scope>
    <source>
        <strain evidence="3">1277</strain>
    </source>
</reference>
<evidence type="ECO:0000313" key="3">
    <source>
        <dbReference type="EMBL" id="HJG96268.1"/>
    </source>
</evidence>
<protein>
    <submittedName>
        <fullName evidence="3">Helix-turn-helix domain-containing protein</fullName>
    </submittedName>
</protein>
<reference evidence="3" key="2">
    <citation type="submission" date="2021-09" db="EMBL/GenBank/DDBJ databases">
        <authorList>
            <person name="Gilroy R."/>
        </authorList>
    </citation>
    <scope>NUCLEOTIDE SEQUENCE</scope>
    <source>
        <strain evidence="3">1277</strain>
    </source>
</reference>
<dbReference type="PANTHER" id="PTHR46558">
    <property type="entry name" value="TRACRIPTIONAL REGULATORY PROTEIN-RELATED-RELATED"/>
    <property type="match status" value="1"/>
</dbReference>
<proteinExistence type="predicted"/>
<dbReference type="GO" id="GO:0003677">
    <property type="term" value="F:DNA binding"/>
    <property type="evidence" value="ECO:0007669"/>
    <property type="project" value="UniProtKB-KW"/>
</dbReference>
<organism evidence="3 4">
    <name type="scientific">Romboutsia timonensis</name>
    <dbReference type="NCBI Taxonomy" id="1776391"/>
    <lineage>
        <taxon>Bacteria</taxon>
        <taxon>Bacillati</taxon>
        <taxon>Bacillota</taxon>
        <taxon>Clostridia</taxon>
        <taxon>Peptostreptococcales</taxon>
        <taxon>Peptostreptococcaceae</taxon>
        <taxon>Romboutsia</taxon>
    </lineage>
</organism>
<gene>
    <name evidence="3" type="ORF">K8V90_04095</name>
</gene>
<evidence type="ECO:0000313" key="4">
    <source>
        <dbReference type="Proteomes" id="UP000776700"/>
    </source>
</evidence>
<name>A0A921N065_9FIRM</name>
<dbReference type="SMART" id="SM00530">
    <property type="entry name" value="HTH_XRE"/>
    <property type="match status" value="1"/>
</dbReference>
<dbReference type="AlphaFoldDB" id="A0A921N065"/>
<dbReference type="CDD" id="cd00093">
    <property type="entry name" value="HTH_XRE"/>
    <property type="match status" value="1"/>
</dbReference>
<dbReference type="Pfam" id="PF01381">
    <property type="entry name" value="HTH_3"/>
    <property type="match status" value="1"/>
</dbReference>
<feature type="domain" description="HTH cro/C1-type" evidence="2">
    <location>
        <begin position="8"/>
        <end position="62"/>
    </location>
</feature>
<evidence type="ECO:0000259" key="2">
    <source>
        <dbReference type="PROSITE" id="PS50943"/>
    </source>
</evidence>
<dbReference type="SUPFAM" id="SSF47413">
    <property type="entry name" value="lambda repressor-like DNA-binding domains"/>
    <property type="match status" value="1"/>
</dbReference>
<dbReference type="InterPro" id="IPR010982">
    <property type="entry name" value="Lambda_DNA-bd_dom_sf"/>
</dbReference>
<dbReference type="EMBL" id="DYUB01000134">
    <property type="protein sequence ID" value="HJG96268.1"/>
    <property type="molecule type" value="Genomic_DNA"/>
</dbReference>
<evidence type="ECO:0000256" key="1">
    <source>
        <dbReference type="ARBA" id="ARBA00023125"/>
    </source>
</evidence>
<comment type="caution">
    <text evidence="3">The sequence shown here is derived from an EMBL/GenBank/DDBJ whole genome shotgun (WGS) entry which is preliminary data.</text>
</comment>
<dbReference type="Gene3D" id="1.10.260.40">
    <property type="entry name" value="lambda repressor-like DNA-binding domains"/>
    <property type="match status" value="1"/>
</dbReference>
<dbReference type="InterPro" id="IPR001387">
    <property type="entry name" value="Cro/C1-type_HTH"/>
</dbReference>
<dbReference type="PANTHER" id="PTHR46558:SF11">
    <property type="entry name" value="HTH-TYPE TRANSCRIPTIONAL REGULATOR XRE"/>
    <property type="match status" value="1"/>
</dbReference>